<keyword evidence="9" id="KW-1185">Reference proteome</keyword>
<reference evidence="8" key="1">
    <citation type="submission" date="2020-11" db="EMBL/GenBank/DDBJ databases">
        <authorList>
            <consortium name="DOE Joint Genome Institute"/>
            <person name="Ahrendt S."/>
            <person name="Riley R."/>
            <person name="Andreopoulos W."/>
            <person name="Labutti K."/>
            <person name="Pangilinan J."/>
            <person name="Ruiz-Duenas F.J."/>
            <person name="Barrasa J.M."/>
            <person name="Sanchez-Garcia M."/>
            <person name="Camarero S."/>
            <person name="Miyauchi S."/>
            <person name="Serrano A."/>
            <person name="Linde D."/>
            <person name="Babiker R."/>
            <person name="Drula E."/>
            <person name="Ayuso-Fernandez I."/>
            <person name="Pacheco R."/>
            <person name="Padilla G."/>
            <person name="Ferreira P."/>
            <person name="Barriuso J."/>
            <person name="Kellner H."/>
            <person name="Castanera R."/>
            <person name="Alfaro M."/>
            <person name="Ramirez L."/>
            <person name="Pisabarro A.G."/>
            <person name="Kuo A."/>
            <person name="Tritt A."/>
            <person name="Lipzen A."/>
            <person name="He G."/>
            <person name="Yan M."/>
            <person name="Ng V."/>
            <person name="Cullen D."/>
            <person name="Martin F."/>
            <person name="Rosso M.-N."/>
            <person name="Henrissat B."/>
            <person name="Hibbett D."/>
            <person name="Martinez A.T."/>
            <person name="Grigoriev I.V."/>
        </authorList>
    </citation>
    <scope>NUCLEOTIDE SEQUENCE</scope>
    <source>
        <strain evidence="8">CBS 247.69</strain>
    </source>
</reference>
<dbReference type="GO" id="GO:0003729">
    <property type="term" value="F:mRNA binding"/>
    <property type="evidence" value="ECO:0007669"/>
    <property type="project" value="TreeGrafter"/>
</dbReference>
<dbReference type="Gene3D" id="3.30.460.10">
    <property type="entry name" value="Beta Polymerase, domain 2"/>
    <property type="match status" value="1"/>
</dbReference>
<organism evidence="8 9">
    <name type="scientific">Collybia nuda</name>
    <dbReference type="NCBI Taxonomy" id="64659"/>
    <lineage>
        <taxon>Eukaryota</taxon>
        <taxon>Fungi</taxon>
        <taxon>Dikarya</taxon>
        <taxon>Basidiomycota</taxon>
        <taxon>Agaricomycotina</taxon>
        <taxon>Agaricomycetes</taxon>
        <taxon>Agaricomycetidae</taxon>
        <taxon>Agaricales</taxon>
        <taxon>Tricholomatineae</taxon>
        <taxon>Clitocybaceae</taxon>
        <taxon>Collybia</taxon>
    </lineage>
</organism>
<keyword evidence="4" id="KW-0460">Magnesium</keyword>
<evidence type="ECO:0000256" key="4">
    <source>
        <dbReference type="ARBA" id="ARBA00022842"/>
    </source>
</evidence>
<evidence type="ECO:0000256" key="2">
    <source>
        <dbReference type="ARBA" id="ARBA00012388"/>
    </source>
</evidence>
<accession>A0A9P6CK47</accession>
<evidence type="ECO:0000259" key="6">
    <source>
        <dbReference type="Pfam" id="PF03828"/>
    </source>
</evidence>
<dbReference type="GO" id="GO:0005730">
    <property type="term" value="C:nucleolus"/>
    <property type="evidence" value="ECO:0007669"/>
    <property type="project" value="TreeGrafter"/>
</dbReference>
<comment type="similarity">
    <text evidence="1">Belongs to the DNA polymerase type-B-like family.</text>
</comment>
<dbReference type="EMBL" id="MU150229">
    <property type="protein sequence ID" value="KAF9469521.1"/>
    <property type="molecule type" value="Genomic_DNA"/>
</dbReference>
<evidence type="ECO:0000313" key="9">
    <source>
        <dbReference type="Proteomes" id="UP000807353"/>
    </source>
</evidence>
<dbReference type="SUPFAM" id="SSF81631">
    <property type="entry name" value="PAP/OAS1 substrate-binding domain"/>
    <property type="match status" value="1"/>
</dbReference>
<name>A0A9P6CK47_9AGAR</name>
<gene>
    <name evidence="8" type="ORF">BDZ94DRAFT_1242597</name>
</gene>
<dbReference type="GO" id="GO:0031499">
    <property type="term" value="C:TRAMP complex"/>
    <property type="evidence" value="ECO:0007669"/>
    <property type="project" value="TreeGrafter"/>
</dbReference>
<protein>
    <recommendedName>
        <fullName evidence="2">polynucleotide adenylyltransferase</fullName>
        <ecNumber evidence="2">2.7.7.19</ecNumber>
    </recommendedName>
</protein>
<dbReference type="InterPro" id="IPR043519">
    <property type="entry name" value="NT_sf"/>
</dbReference>
<feature type="domain" description="PAP-associated" evidence="6">
    <location>
        <begin position="219"/>
        <end position="271"/>
    </location>
</feature>
<dbReference type="GO" id="GO:0031123">
    <property type="term" value="P:RNA 3'-end processing"/>
    <property type="evidence" value="ECO:0007669"/>
    <property type="project" value="TreeGrafter"/>
</dbReference>
<dbReference type="GO" id="GO:0046872">
    <property type="term" value="F:metal ion binding"/>
    <property type="evidence" value="ECO:0007669"/>
    <property type="project" value="UniProtKB-KW"/>
</dbReference>
<dbReference type="EC" id="2.7.7.19" evidence="2"/>
<feature type="region of interest" description="Disordered" evidence="5">
    <location>
        <begin position="331"/>
        <end position="393"/>
    </location>
</feature>
<dbReference type="AlphaFoldDB" id="A0A9P6CK47"/>
<dbReference type="InterPro" id="IPR045862">
    <property type="entry name" value="Trf4-like"/>
</dbReference>
<dbReference type="PANTHER" id="PTHR23092:SF15">
    <property type="entry name" value="INACTIVE NON-CANONICAL POLY(A) RNA POLYMERASE PROTEIN TRF4-2-RELATED"/>
    <property type="match status" value="1"/>
</dbReference>
<evidence type="ECO:0000259" key="7">
    <source>
        <dbReference type="Pfam" id="PF22600"/>
    </source>
</evidence>
<dbReference type="OrthoDB" id="273917at2759"/>
<dbReference type="PANTHER" id="PTHR23092">
    <property type="entry name" value="POLY(A) RNA POLYMERASE"/>
    <property type="match status" value="1"/>
</dbReference>
<feature type="domain" description="Poly(A) RNA polymerase mitochondrial-like central palm" evidence="7">
    <location>
        <begin position="23"/>
        <end position="156"/>
    </location>
</feature>
<dbReference type="GO" id="GO:0010605">
    <property type="term" value="P:negative regulation of macromolecule metabolic process"/>
    <property type="evidence" value="ECO:0007669"/>
    <property type="project" value="UniProtKB-ARBA"/>
</dbReference>
<keyword evidence="3" id="KW-0479">Metal-binding</keyword>
<proteinExistence type="inferred from homology"/>
<dbReference type="InterPro" id="IPR002058">
    <property type="entry name" value="PAP_assoc"/>
</dbReference>
<dbReference type="InterPro" id="IPR054708">
    <property type="entry name" value="MTPAP-like_central"/>
</dbReference>
<dbReference type="CDD" id="cd05402">
    <property type="entry name" value="NT_PAP_TUTase"/>
    <property type="match status" value="1"/>
</dbReference>
<dbReference type="GO" id="GO:0043634">
    <property type="term" value="P:polyadenylation-dependent ncRNA catabolic process"/>
    <property type="evidence" value="ECO:0007669"/>
    <property type="project" value="TreeGrafter"/>
</dbReference>
<evidence type="ECO:0000256" key="1">
    <source>
        <dbReference type="ARBA" id="ARBA00008593"/>
    </source>
</evidence>
<evidence type="ECO:0000256" key="5">
    <source>
        <dbReference type="SAM" id="MobiDB-lite"/>
    </source>
</evidence>
<dbReference type="Proteomes" id="UP000807353">
    <property type="component" value="Unassembled WGS sequence"/>
</dbReference>
<sequence>MHYTPWISQVTERQYTSPDQRLHDEVFAYMRYMQPTPQETTARQNVFNVVQRIALATIPQSRVELFGSCSNGLYLPTSDIDMIISTPSSINIKKALFQLANQIKIKRVALGALVNHHARVPILTFTTSDQYGAFKVDIGINNTDGLAAIETIKKYLETMPALLPLVLVIKGFLLQRLLNDASKGGLGSYAIICMCISFLQLNPSKRPQSFLDNPMETESLGSLVIDFFFYYGLEFPYATSYISVTEGKLLPKESAPWIKIPAGNQQRLSIQCLVNPESDIGKAASNLGTIQKAFKDGYSYLLQLTLVDRNALGPIVSVTQEMISHRERIASMINSGRPGSIPRSVKYDRRPPRAPRTYDPQPPATPDGSLSERSKSKSQAPIFAEPSSKLSRP</sequence>
<dbReference type="Gene3D" id="1.10.1410.10">
    <property type="match status" value="1"/>
</dbReference>
<dbReference type="SUPFAM" id="SSF81301">
    <property type="entry name" value="Nucleotidyltransferase"/>
    <property type="match status" value="1"/>
</dbReference>
<evidence type="ECO:0000313" key="8">
    <source>
        <dbReference type="EMBL" id="KAF9469521.1"/>
    </source>
</evidence>
<dbReference type="Pfam" id="PF03828">
    <property type="entry name" value="PAP_assoc"/>
    <property type="match status" value="1"/>
</dbReference>
<evidence type="ECO:0000256" key="3">
    <source>
        <dbReference type="ARBA" id="ARBA00022723"/>
    </source>
</evidence>
<dbReference type="GO" id="GO:1990817">
    <property type="term" value="F:poly(A) RNA polymerase activity"/>
    <property type="evidence" value="ECO:0007669"/>
    <property type="project" value="UniProtKB-EC"/>
</dbReference>
<comment type="caution">
    <text evidence="8">The sequence shown here is derived from an EMBL/GenBank/DDBJ whole genome shotgun (WGS) entry which is preliminary data.</text>
</comment>
<dbReference type="Pfam" id="PF22600">
    <property type="entry name" value="MTPAP-like_central"/>
    <property type="match status" value="1"/>
</dbReference>